<sequence>MSPGPSLPPQARHEAAARLVGLGLYREAQSLLNADEPDDAAAGMLASILAGDPRAGAKFLGRRMMASQARPGETELVRGCIAMVSGRAEGLQTARLGLRRLEEPGTDDWTMFAVSAAPHDLPAAAEAASHITTVPNAAVLAVLAAARAAQGDAHGAHRLLDAAAWNGVGDDPRHRTADLLKSHGHESAGQELDAAHWHRRSLGESWARRLETWRRRRTERDLRCRCATTPEFVGESTRYYVNWHLELLEHIEGDESDGSPSWRVLFCPRSGVRYLDRASIPASVRIGVFTESLPMMDEEPPRAVGGQF</sequence>
<protein>
    <submittedName>
        <fullName evidence="1">Uncharacterized protein</fullName>
    </submittedName>
</protein>
<accession>A0ABP6ZQJ0</accession>
<dbReference type="EMBL" id="BAAAZO010000006">
    <property type="protein sequence ID" value="GAA3617142.1"/>
    <property type="molecule type" value="Genomic_DNA"/>
</dbReference>
<keyword evidence="2" id="KW-1185">Reference proteome</keyword>
<organism evidence="1 2">
    <name type="scientific">Kineosporia mesophila</name>
    <dbReference type="NCBI Taxonomy" id="566012"/>
    <lineage>
        <taxon>Bacteria</taxon>
        <taxon>Bacillati</taxon>
        <taxon>Actinomycetota</taxon>
        <taxon>Actinomycetes</taxon>
        <taxon>Kineosporiales</taxon>
        <taxon>Kineosporiaceae</taxon>
        <taxon>Kineosporia</taxon>
    </lineage>
</organism>
<proteinExistence type="predicted"/>
<dbReference type="RefSeq" id="WP_231482543.1">
    <property type="nucleotide sequence ID" value="NZ_BAAAZO010000006.1"/>
</dbReference>
<name>A0ABP6ZQJ0_9ACTN</name>
<evidence type="ECO:0000313" key="1">
    <source>
        <dbReference type="EMBL" id="GAA3617142.1"/>
    </source>
</evidence>
<evidence type="ECO:0000313" key="2">
    <source>
        <dbReference type="Proteomes" id="UP001501074"/>
    </source>
</evidence>
<reference evidence="2" key="1">
    <citation type="journal article" date="2019" name="Int. J. Syst. Evol. Microbiol.">
        <title>The Global Catalogue of Microorganisms (GCM) 10K type strain sequencing project: providing services to taxonomists for standard genome sequencing and annotation.</title>
        <authorList>
            <consortium name="The Broad Institute Genomics Platform"/>
            <consortium name="The Broad Institute Genome Sequencing Center for Infectious Disease"/>
            <person name="Wu L."/>
            <person name="Ma J."/>
        </authorList>
    </citation>
    <scope>NUCLEOTIDE SEQUENCE [LARGE SCALE GENOMIC DNA]</scope>
    <source>
        <strain evidence="2">JCM 16902</strain>
    </source>
</reference>
<dbReference type="Proteomes" id="UP001501074">
    <property type="component" value="Unassembled WGS sequence"/>
</dbReference>
<comment type="caution">
    <text evidence="1">The sequence shown here is derived from an EMBL/GenBank/DDBJ whole genome shotgun (WGS) entry which is preliminary data.</text>
</comment>
<gene>
    <name evidence="1" type="ORF">GCM10022223_37120</name>
</gene>